<protein>
    <recommendedName>
        <fullName evidence="1">Cyanovirin-N domain-containing protein</fullName>
    </recommendedName>
</protein>
<dbReference type="Proteomes" id="UP000248349">
    <property type="component" value="Unassembled WGS sequence"/>
</dbReference>
<evidence type="ECO:0000313" key="2">
    <source>
        <dbReference type="EMBL" id="PYH40593.1"/>
    </source>
</evidence>
<keyword evidence="3" id="KW-1185">Reference proteome</keyword>
<organism evidence="2 3">
    <name type="scientific">Aspergillus saccharolyticus JOP 1030-1</name>
    <dbReference type="NCBI Taxonomy" id="1450539"/>
    <lineage>
        <taxon>Eukaryota</taxon>
        <taxon>Fungi</taxon>
        <taxon>Dikarya</taxon>
        <taxon>Ascomycota</taxon>
        <taxon>Pezizomycotina</taxon>
        <taxon>Eurotiomycetes</taxon>
        <taxon>Eurotiomycetidae</taxon>
        <taxon>Eurotiales</taxon>
        <taxon>Aspergillaceae</taxon>
        <taxon>Aspergillus</taxon>
        <taxon>Aspergillus subgen. Circumdati</taxon>
    </lineage>
</organism>
<accession>A0A318Z785</accession>
<dbReference type="GeneID" id="37077292"/>
<dbReference type="SMART" id="SM01111">
    <property type="entry name" value="CVNH"/>
    <property type="match status" value="1"/>
</dbReference>
<dbReference type="Pfam" id="PF08881">
    <property type="entry name" value="CVNH"/>
    <property type="match status" value="1"/>
</dbReference>
<proteinExistence type="predicted"/>
<dbReference type="SUPFAM" id="SSF51322">
    <property type="entry name" value="Cyanovirin-N"/>
    <property type="match status" value="1"/>
</dbReference>
<feature type="domain" description="Cyanovirin-N" evidence="1">
    <location>
        <begin position="11"/>
        <end position="114"/>
    </location>
</feature>
<dbReference type="Gene3D" id="2.30.60.10">
    <property type="entry name" value="Cyanovirin-N"/>
    <property type="match status" value="1"/>
</dbReference>
<evidence type="ECO:0000259" key="1">
    <source>
        <dbReference type="SMART" id="SM01111"/>
    </source>
</evidence>
<dbReference type="AlphaFoldDB" id="A0A318Z785"/>
<reference evidence="2 3" key="1">
    <citation type="submission" date="2016-12" db="EMBL/GenBank/DDBJ databases">
        <title>The genomes of Aspergillus section Nigri reveals drivers in fungal speciation.</title>
        <authorList>
            <consortium name="DOE Joint Genome Institute"/>
            <person name="Vesth T.C."/>
            <person name="Nybo J."/>
            <person name="Theobald S."/>
            <person name="Brandl J."/>
            <person name="Frisvad J.C."/>
            <person name="Nielsen K.F."/>
            <person name="Lyhne E.K."/>
            <person name="Kogle M.E."/>
            <person name="Kuo A."/>
            <person name="Riley R."/>
            <person name="Clum A."/>
            <person name="Nolan M."/>
            <person name="Lipzen A."/>
            <person name="Salamov A."/>
            <person name="Henrissat B."/>
            <person name="Wiebenga A."/>
            <person name="De Vries R.P."/>
            <person name="Grigoriev I.V."/>
            <person name="Mortensen U.H."/>
            <person name="Andersen M.R."/>
            <person name="Baker S.E."/>
        </authorList>
    </citation>
    <scope>NUCLEOTIDE SEQUENCE [LARGE SCALE GENOMIC DNA]</scope>
    <source>
        <strain evidence="2 3">JOP 1030-1</strain>
    </source>
</reference>
<dbReference type="InterPro" id="IPR036673">
    <property type="entry name" value="Cyanovirin-N_sf"/>
</dbReference>
<gene>
    <name evidence="2" type="ORF">BP01DRAFT_361097</name>
</gene>
<dbReference type="OrthoDB" id="4247351at2759"/>
<dbReference type="RefSeq" id="XP_025426575.1">
    <property type="nucleotide sequence ID" value="XM_025576064.1"/>
</dbReference>
<dbReference type="EMBL" id="KZ821281">
    <property type="protein sequence ID" value="PYH40593.1"/>
    <property type="molecule type" value="Genomic_DNA"/>
</dbReference>
<dbReference type="InterPro" id="IPR011058">
    <property type="entry name" value="Cyanovirin-N"/>
</dbReference>
<evidence type="ECO:0000313" key="3">
    <source>
        <dbReference type="Proteomes" id="UP000248349"/>
    </source>
</evidence>
<name>A0A318Z785_9EURO</name>
<sequence length="154" mass="16441">MAAWPTTYWKDFSSTCHAIDLGPKGSLTATCSALNGTQFESRLELSQCYVNRDGNLSPLKSGDAFADCGGCLSWLDPNVSNHEMSTACPGSGKVYITYTDLDTTIYNRNGLLGCFGVESQTILGDVQTIKKIGNMSKSVSNMASSTKSKPTNSS</sequence>